<gene>
    <name evidence="1" type="ORF">R3P38DRAFT_2810678</name>
</gene>
<accession>A0AAV9Z9Z4</accession>
<evidence type="ECO:0000313" key="2">
    <source>
        <dbReference type="Proteomes" id="UP001362999"/>
    </source>
</evidence>
<dbReference type="AlphaFoldDB" id="A0AAV9Z9Z4"/>
<sequence length="217" mass="24464">MTDPGLHFARLRALFQCSLPNGRKLDIALVRMFTPSRCKPQTRWAGCQIRDESEEFTFLSMEHVLDTSIKLDQANSDFPTWSFYASSNAKIRRFICGRVLNSIASSDSTLPTQRGAAEGHLNRQYGFFLLPSTAQGLTHCANTGQNPYICPDYDALVIVLVILHGGISKIHGQELVSDSAVEASSRDWWWWWWLFWLSPKMVTTACTAVQNTASSRE</sequence>
<proteinExistence type="predicted"/>
<dbReference type="EMBL" id="JAWWNJ010000172">
    <property type="protein sequence ID" value="KAK6977118.1"/>
    <property type="molecule type" value="Genomic_DNA"/>
</dbReference>
<keyword evidence="2" id="KW-1185">Reference proteome</keyword>
<name>A0AAV9Z9Z4_9AGAR</name>
<dbReference type="Proteomes" id="UP001362999">
    <property type="component" value="Unassembled WGS sequence"/>
</dbReference>
<comment type="caution">
    <text evidence="1">The sequence shown here is derived from an EMBL/GenBank/DDBJ whole genome shotgun (WGS) entry which is preliminary data.</text>
</comment>
<reference evidence="1 2" key="1">
    <citation type="journal article" date="2024" name="J Genomics">
        <title>Draft genome sequencing and assembly of Favolaschia claudopus CIRM-BRFM 2984 isolated from oak limbs.</title>
        <authorList>
            <person name="Navarro D."/>
            <person name="Drula E."/>
            <person name="Chaduli D."/>
            <person name="Cazenave R."/>
            <person name="Ahrendt S."/>
            <person name="Wang J."/>
            <person name="Lipzen A."/>
            <person name="Daum C."/>
            <person name="Barry K."/>
            <person name="Grigoriev I.V."/>
            <person name="Favel A."/>
            <person name="Rosso M.N."/>
            <person name="Martin F."/>
        </authorList>
    </citation>
    <scope>NUCLEOTIDE SEQUENCE [LARGE SCALE GENOMIC DNA]</scope>
    <source>
        <strain evidence="1 2">CIRM-BRFM 2984</strain>
    </source>
</reference>
<protein>
    <submittedName>
        <fullName evidence="1">Uncharacterized protein</fullName>
    </submittedName>
</protein>
<organism evidence="1 2">
    <name type="scientific">Favolaschia claudopus</name>
    <dbReference type="NCBI Taxonomy" id="2862362"/>
    <lineage>
        <taxon>Eukaryota</taxon>
        <taxon>Fungi</taxon>
        <taxon>Dikarya</taxon>
        <taxon>Basidiomycota</taxon>
        <taxon>Agaricomycotina</taxon>
        <taxon>Agaricomycetes</taxon>
        <taxon>Agaricomycetidae</taxon>
        <taxon>Agaricales</taxon>
        <taxon>Marasmiineae</taxon>
        <taxon>Mycenaceae</taxon>
        <taxon>Favolaschia</taxon>
    </lineage>
</organism>
<evidence type="ECO:0000313" key="1">
    <source>
        <dbReference type="EMBL" id="KAK6977118.1"/>
    </source>
</evidence>